<sequence length="345" mass="37170">MTGAVDAVERFLLEGTPSLTRDQVLEQSGVDEEVAEELWRWLGFPQADHDDVAFTPLDVASLRQAVELVELGVLTEDRQAALVRTWGRSFARLAEWQTTLLADVALEEGVGDPVARVAELAEEVLPRVEALQAYVWRRHLVSAAGRLLAVDTPGSPAAPLAVVFVDIVGYTSRSKSLDEAGLVGWLEGFESVCTDIAVEHGGRVIKNIGDEVLLVADDPAAAAAAALAMVERGADEDDPFPQVRAGMAYGEVVSRLGDVFGPTVNIAARLTSVARPGTVLVDRGAYEALSGRTDDEAGTEADEDDGVGDPRPGTDDRPYRFRRVRRTSVKGYSRLQPWVLRRAAG</sequence>
<evidence type="ECO:0000256" key="2">
    <source>
        <dbReference type="SAM" id="MobiDB-lite"/>
    </source>
</evidence>
<gene>
    <name evidence="4" type="ORF">H7344_03860</name>
</gene>
<dbReference type="CDD" id="cd07302">
    <property type="entry name" value="CHD"/>
    <property type="match status" value="1"/>
</dbReference>
<comment type="similarity">
    <text evidence="1">Belongs to the adenylyl cyclase class-3 family.</text>
</comment>
<dbReference type="PANTHER" id="PTHR43081:SF1">
    <property type="entry name" value="ADENYLATE CYCLASE, TERMINAL-DIFFERENTIATION SPECIFIC"/>
    <property type="match status" value="1"/>
</dbReference>
<feature type="compositionally biased region" description="Acidic residues" evidence="2">
    <location>
        <begin position="296"/>
        <end position="307"/>
    </location>
</feature>
<evidence type="ECO:0000313" key="4">
    <source>
        <dbReference type="EMBL" id="MBC2959427.1"/>
    </source>
</evidence>
<organism evidence="4 5">
    <name type="scientific">Nocardioides deserti</name>
    <dbReference type="NCBI Taxonomy" id="1588644"/>
    <lineage>
        <taxon>Bacteria</taxon>
        <taxon>Bacillati</taxon>
        <taxon>Actinomycetota</taxon>
        <taxon>Actinomycetes</taxon>
        <taxon>Propionibacteriales</taxon>
        <taxon>Nocardioidaceae</taxon>
        <taxon>Nocardioides</taxon>
    </lineage>
</organism>
<keyword evidence="5" id="KW-1185">Reference proteome</keyword>
<proteinExistence type="inferred from homology"/>
<dbReference type="SUPFAM" id="SSF55073">
    <property type="entry name" value="Nucleotide cyclase"/>
    <property type="match status" value="1"/>
</dbReference>
<accession>A0ABR6U4U3</accession>
<dbReference type="SMART" id="SM00044">
    <property type="entry name" value="CYCc"/>
    <property type="match status" value="1"/>
</dbReference>
<feature type="region of interest" description="Disordered" evidence="2">
    <location>
        <begin position="290"/>
        <end position="322"/>
    </location>
</feature>
<evidence type="ECO:0000256" key="1">
    <source>
        <dbReference type="ARBA" id="ARBA00005381"/>
    </source>
</evidence>
<dbReference type="Gene3D" id="3.30.70.1230">
    <property type="entry name" value="Nucleotide cyclase"/>
    <property type="match status" value="1"/>
</dbReference>
<dbReference type="EMBL" id="JACMYC010000002">
    <property type="protein sequence ID" value="MBC2959427.1"/>
    <property type="molecule type" value="Genomic_DNA"/>
</dbReference>
<comment type="caution">
    <text evidence="4">The sequence shown here is derived from an EMBL/GenBank/DDBJ whole genome shotgun (WGS) entry which is preliminary data.</text>
</comment>
<dbReference type="InterPro" id="IPR001054">
    <property type="entry name" value="A/G_cyclase"/>
</dbReference>
<reference evidence="4 5" key="1">
    <citation type="submission" date="2020-08" db="EMBL/GenBank/DDBJ databases">
        <title>novel species in genus Nocardioides.</title>
        <authorList>
            <person name="Zhang G."/>
        </authorList>
    </citation>
    <scope>NUCLEOTIDE SEQUENCE [LARGE SCALE GENOMIC DNA]</scope>
    <source>
        <strain evidence="4 5">SC8A-24</strain>
    </source>
</reference>
<dbReference type="InterPro" id="IPR050697">
    <property type="entry name" value="Adenylyl/Guanylyl_Cyclase_3/4"/>
</dbReference>
<evidence type="ECO:0000259" key="3">
    <source>
        <dbReference type="PROSITE" id="PS50125"/>
    </source>
</evidence>
<dbReference type="PANTHER" id="PTHR43081">
    <property type="entry name" value="ADENYLATE CYCLASE, TERMINAL-DIFFERENTIATION SPECIFIC-RELATED"/>
    <property type="match status" value="1"/>
</dbReference>
<evidence type="ECO:0000313" key="5">
    <source>
        <dbReference type="Proteomes" id="UP000604001"/>
    </source>
</evidence>
<name>A0ABR6U4U3_9ACTN</name>
<dbReference type="Proteomes" id="UP000604001">
    <property type="component" value="Unassembled WGS sequence"/>
</dbReference>
<dbReference type="Pfam" id="PF00211">
    <property type="entry name" value="Guanylate_cyc"/>
    <property type="match status" value="1"/>
</dbReference>
<dbReference type="PROSITE" id="PS50125">
    <property type="entry name" value="GUANYLATE_CYCLASE_2"/>
    <property type="match status" value="1"/>
</dbReference>
<feature type="domain" description="Guanylate cyclase" evidence="3">
    <location>
        <begin position="161"/>
        <end position="271"/>
    </location>
</feature>
<dbReference type="InterPro" id="IPR029787">
    <property type="entry name" value="Nucleotide_cyclase"/>
</dbReference>
<protein>
    <submittedName>
        <fullName evidence="4">Adenylate/guanylate cyclase domain-containing protein</fullName>
    </submittedName>
</protein>